<dbReference type="PANTHER" id="PTHR10204:SF34">
    <property type="entry name" value="NAD(P)H DEHYDROGENASE [QUINONE] 1 ISOFORM 1"/>
    <property type="match status" value="1"/>
</dbReference>
<dbReference type="AlphaFoldDB" id="A0A1E5G7U0"/>
<dbReference type="PANTHER" id="PTHR10204">
    <property type="entry name" value="NAD P H OXIDOREDUCTASE-RELATED"/>
    <property type="match status" value="1"/>
</dbReference>
<dbReference type="GO" id="GO:0005829">
    <property type="term" value="C:cytosol"/>
    <property type="evidence" value="ECO:0007669"/>
    <property type="project" value="TreeGrafter"/>
</dbReference>
<dbReference type="GO" id="GO:0003955">
    <property type="term" value="F:NAD(P)H dehydrogenase (quinone) activity"/>
    <property type="evidence" value="ECO:0007669"/>
    <property type="project" value="TreeGrafter"/>
</dbReference>
<dbReference type="EMBL" id="MIJZ01000019">
    <property type="protein sequence ID" value="OEG08320.1"/>
    <property type="molecule type" value="Genomic_DNA"/>
</dbReference>
<evidence type="ECO:0000313" key="5">
    <source>
        <dbReference type="Proteomes" id="UP000094068"/>
    </source>
</evidence>
<proteinExistence type="inferred from homology"/>
<dbReference type="SUPFAM" id="SSF52218">
    <property type="entry name" value="Flavoproteins"/>
    <property type="match status" value="1"/>
</dbReference>
<evidence type="ECO:0000313" key="4">
    <source>
        <dbReference type="EMBL" id="OEG08320.1"/>
    </source>
</evidence>
<comment type="caution">
    <text evidence="4">The sequence shown here is derived from an EMBL/GenBank/DDBJ whole genome shotgun (WGS) entry which is preliminary data.</text>
</comment>
<name>A0A1E5G7U0_9ENTE</name>
<organism evidence="4 5">
    <name type="scientific">Enterococcus ureasiticus</name>
    <dbReference type="NCBI Taxonomy" id="903984"/>
    <lineage>
        <taxon>Bacteria</taxon>
        <taxon>Bacillati</taxon>
        <taxon>Bacillota</taxon>
        <taxon>Bacilli</taxon>
        <taxon>Lactobacillales</taxon>
        <taxon>Enterococcaceae</taxon>
        <taxon>Enterococcus</taxon>
    </lineage>
</organism>
<feature type="domain" description="Flavodoxin-like fold" evidence="3">
    <location>
        <begin position="1"/>
        <end position="186"/>
    </location>
</feature>
<dbReference type="RefSeq" id="WP_069647562.1">
    <property type="nucleotide sequence ID" value="NZ_MIJZ01000019.1"/>
</dbReference>
<dbReference type="STRING" id="903984.BCR21_16180"/>
<comment type="similarity">
    <text evidence="1">Belongs to the NAD(P)H dehydrogenase (quinone) family.</text>
</comment>
<dbReference type="InterPro" id="IPR003680">
    <property type="entry name" value="Flavodoxin_fold"/>
</dbReference>
<dbReference type="Pfam" id="PF02525">
    <property type="entry name" value="Flavodoxin_2"/>
    <property type="match status" value="1"/>
</dbReference>
<dbReference type="Proteomes" id="UP000094068">
    <property type="component" value="Unassembled WGS sequence"/>
</dbReference>
<accession>A0A1E5G7U0</accession>
<protein>
    <submittedName>
        <fullName evidence="4">NADPH dehydrogenase</fullName>
    </submittedName>
</protein>
<evidence type="ECO:0000259" key="3">
    <source>
        <dbReference type="Pfam" id="PF02525"/>
    </source>
</evidence>
<keyword evidence="5" id="KW-1185">Reference proteome</keyword>
<dbReference type="Gene3D" id="3.40.50.360">
    <property type="match status" value="1"/>
</dbReference>
<sequence length="191" mass="22398">MNILIIYAYPNTTGYTHTILNNIHQGTEQQNTVKIIDLYKENFDPVLVFNEQKKRKNMQFDEETAIYREQILWANHLIFIFPIWWGGMPAILKGFIDKVFSKGFAYKYKGSLPVGLLKEKSAWIVTTEDAPKWYKKLFQQDYGTILKKQVLNMSGIKKVKHYSLSSMKNLNDTQRKNFLQKMFEQASKLSA</sequence>
<evidence type="ECO:0000256" key="2">
    <source>
        <dbReference type="ARBA" id="ARBA00023002"/>
    </source>
</evidence>
<evidence type="ECO:0000256" key="1">
    <source>
        <dbReference type="ARBA" id="ARBA00006252"/>
    </source>
</evidence>
<gene>
    <name evidence="4" type="ORF">BCR21_16180</name>
</gene>
<keyword evidence="2" id="KW-0560">Oxidoreductase</keyword>
<dbReference type="OrthoDB" id="9798454at2"/>
<dbReference type="InterPro" id="IPR029039">
    <property type="entry name" value="Flavoprotein-like_sf"/>
</dbReference>
<dbReference type="InterPro" id="IPR051545">
    <property type="entry name" value="NAD(P)H_dehydrogenase_qn"/>
</dbReference>
<reference evidence="5" key="1">
    <citation type="submission" date="2016-09" db="EMBL/GenBank/DDBJ databases">
        <authorList>
            <person name="Gulvik C.A."/>
        </authorList>
    </citation>
    <scope>NUCLEOTIDE SEQUENCE [LARGE SCALE GENOMIC DNA]</scope>
    <source>
        <strain evidence="5">DSM 23328</strain>
    </source>
</reference>